<reference evidence="3" key="1">
    <citation type="submission" date="2016-10" db="EMBL/GenBank/DDBJ databases">
        <authorList>
            <person name="Varghese N."/>
            <person name="Submissions S."/>
        </authorList>
    </citation>
    <scope>NUCLEOTIDE SEQUENCE [LARGE SCALE GENOMIC DNA]</scope>
    <source>
        <strain evidence="3">DSM 46838</strain>
    </source>
</reference>
<organism evidence="2 3">
    <name type="scientific">Blastococcus tunisiensis</name>
    <dbReference type="NCBI Taxonomy" id="1798228"/>
    <lineage>
        <taxon>Bacteria</taxon>
        <taxon>Bacillati</taxon>
        <taxon>Actinomycetota</taxon>
        <taxon>Actinomycetes</taxon>
        <taxon>Geodermatophilales</taxon>
        <taxon>Geodermatophilaceae</taxon>
        <taxon>Blastococcus</taxon>
    </lineage>
</organism>
<dbReference type="EMBL" id="FOND01000029">
    <property type="protein sequence ID" value="SFF85139.1"/>
    <property type="molecule type" value="Genomic_DNA"/>
</dbReference>
<dbReference type="SMART" id="SM00530">
    <property type="entry name" value="HTH_XRE"/>
    <property type="match status" value="1"/>
</dbReference>
<evidence type="ECO:0000313" key="3">
    <source>
        <dbReference type="Proteomes" id="UP000198589"/>
    </source>
</evidence>
<dbReference type="Gene3D" id="1.10.260.40">
    <property type="entry name" value="lambda repressor-like DNA-binding domains"/>
    <property type="match status" value="1"/>
</dbReference>
<dbReference type="Proteomes" id="UP000198589">
    <property type="component" value="Unassembled WGS sequence"/>
</dbReference>
<dbReference type="InterPro" id="IPR001387">
    <property type="entry name" value="Cro/C1-type_HTH"/>
</dbReference>
<dbReference type="Pfam" id="PF13443">
    <property type="entry name" value="HTH_26"/>
    <property type="match status" value="1"/>
</dbReference>
<dbReference type="SUPFAM" id="SSF47413">
    <property type="entry name" value="lambda repressor-like DNA-binding domains"/>
    <property type="match status" value="1"/>
</dbReference>
<accession>A0A1I2M341</accession>
<dbReference type="STRING" id="1798228.SAMN05216574_12935"/>
<sequence length="81" mass="8483">MTGGDTDTGTTGHRIVCRLDAVLADRGMTLAELADRAGVSVVNLSVLKNDRARAVRFSTLTAVCDVLACRPGDLLDIAPRG</sequence>
<protein>
    <submittedName>
        <fullName evidence="2">Putative transcriptional regulator</fullName>
    </submittedName>
</protein>
<feature type="domain" description="HTH cro/C1-type" evidence="1">
    <location>
        <begin position="26"/>
        <end position="74"/>
    </location>
</feature>
<dbReference type="RefSeq" id="WP_254791184.1">
    <property type="nucleotide sequence ID" value="NZ_FOND01000029.1"/>
</dbReference>
<name>A0A1I2M341_9ACTN</name>
<dbReference type="PANTHER" id="PTHR37301">
    <property type="entry name" value="DNA-BINDING PROTEIN-RELATED"/>
    <property type="match status" value="1"/>
</dbReference>
<dbReference type="AlphaFoldDB" id="A0A1I2M341"/>
<dbReference type="GO" id="GO:0003677">
    <property type="term" value="F:DNA binding"/>
    <property type="evidence" value="ECO:0007669"/>
    <property type="project" value="InterPro"/>
</dbReference>
<keyword evidence="3" id="KW-1185">Reference proteome</keyword>
<evidence type="ECO:0000259" key="1">
    <source>
        <dbReference type="PROSITE" id="PS50943"/>
    </source>
</evidence>
<gene>
    <name evidence="2" type="ORF">SAMN05216574_12935</name>
</gene>
<dbReference type="CDD" id="cd00093">
    <property type="entry name" value="HTH_XRE"/>
    <property type="match status" value="1"/>
</dbReference>
<dbReference type="PROSITE" id="PS50943">
    <property type="entry name" value="HTH_CROC1"/>
    <property type="match status" value="1"/>
</dbReference>
<dbReference type="InterPro" id="IPR010982">
    <property type="entry name" value="Lambda_DNA-bd_dom_sf"/>
</dbReference>
<evidence type="ECO:0000313" key="2">
    <source>
        <dbReference type="EMBL" id="SFF85139.1"/>
    </source>
</evidence>
<proteinExistence type="predicted"/>
<dbReference type="PANTHER" id="PTHR37301:SF1">
    <property type="entry name" value="DNA-BINDING PROTEIN"/>
    <property type="match status" value="1"/>
</dbReference>